<evidence type="ECO:0000313" key="2">
    <source>
        <dbReference type="EMBL" id="KAJ4374764.1"/>
    </source>
</evidence>
<evidence type="ECO:0000256" key="1">
    <source>
        <dbReference type="SAM" id="MobiDB-lite"/>
    </source>
</evidence>
<gene>
    <name evidence="2" type="ORF">N0V83_001840</name>
</gene>
<feature type="compositionally biased region" description="Basic and acidic residues" evidence="1">
    <location>
        <begin position="272"/>
        <end position="282"/>
    </location>
</feature>
<comment type="caution">
    <text evidence="2">The sequence shown here is derived from an EMBL/GenBank/DDBJ whole genome shotgun (WGS) entry which is preliminary data.</text>
</comment>
<organism evidence="2 3">
    <name type="scientific">Neocucurbitaria cava</name>
    <dbReference type="NCBI Taxonomy" id="798079"/>
    <lineage>
        <taxon>Eukaryota</taxon>
        <taxon>Fungi</taxon>
        <taxon>Dikarya</taxon>
        <taxon>Ascomycota</taxon>
        <taxon>Pezizomycotina</taxon>
        <taxon>Dothideomycetes</taxon>
        <taxon>Pleosporomycetidae</taxon>
        <taxon>Pleosporales</taxon>
        <taxon>Pleosporineae</taxon>
        <taxon>Cucurbitariaceae</taxon>
        <taxon>Neocucurbitaria</taxon>
    </lineage>
</organism>
<reference evidence="2" key="1">
    <citation type="submission" date="2022-10" db="EMBL/GenBank/DDBJ databases">
        <title>Tapping the CABI collections for fungal endophytes: first genome assemblies for Collariella, Neodidymelliopsis, Ascochyta clinopodiicola, Didymella pomorum, Didymosphaeria variabile, Neocosmospora piperis and Neocucurbitaria cava.</title>
        <authorList>
            <person name="Hill R."/>
        </authorList>
    </citation>
    <scope>NUCLEOTIDE SEQUENCE</scope>
    <source>
        <strain evidence="2">IMI 356814</strain>
    </source>
</reference>
<dbReference type="Proteomes" id="UP001140560">
    <property type="component" value="Unassembled WGS sequence"/>
</dbReference>
<proteinExistence type="predicted"/>
<feature type="region of interest" description="Disordered" evidence="1">
    <location>
        <begin position="210"/>
        <end position="282"/>
    </location>
</feature>
<sequence length="282" mass="32418">MLNAYALLFLGSTGRKPGKRKDIQGQITVVKVESSTKRSLHIRRSSTFRALKDIISAMPSYLRNPYRSYSFPPCIESIEDEQPQSRGLPDIDEDPFSHFITPVSEDEDPWELSLSAGIIVPDGPRTTKATKFKSNVADKWSRYVKQNHIQLHSQYHTPTIPEDDEESFMSLDDDRLNDTPSIVTQISPPRITITEPTRGRAQELVARKAQNRRRMTRTLSGHRHSWREPSPELFTVDESEEEESPTLRRAKTRKAKDGAERRRSSTRSRSRVRFDVAEKSRL</sequence>
<accession>A0A9W8YDM5</accession>
<name>A0A9W8YDM5_9PLEO</name>
<dbReference type="AlphaFoldDB" id="A0A9W8YDM5"/>
<feature type="compositionally biased region" description="Acidic residues" evidence="1">
    <location>
        <begin position="235"/>
        <end position="244"/>
    </location>
</feature>
<feature type="compositionally biased region" description="Basic residues" evidence="1">
    <location>
        <begin position="210"/>
        <end position="225"/>
    </location>
</feature>
<dbReference type="EMBL" id="JAPEUY010000003">
    <property type="protein sequence ID" value="KAJ4374764.1"/>
    <property type="molecule type" value="Genomic_DNA"/>
</dbReference>
<evidence type="ECO:0000313" key="3">
    <source>
        <dbReference type="Proteomes" id="UP001140560"/>
    </source>
</evidence>
<dbReference type="OrthoDB" id="3439027at2759"/>
<protein>
    <submittedName>
        <fullName evidence="2">Uncharacterized protein</fullName>
    </submittedName>
</protein>
<keyword evidence="3" id="KW-1185">Reference proteome</keyword>